<gene>
    <name evidence="1" type="ORF">RHGRI_017671</name>
</gene>
<accession>A0AAV6JYP3</accession>
<keyword evidence="2" id="KW-1185">Reference proteome</keyword>
<dbReference type="GO" id="GO:0000226">
    <property type="term" value="P:microtubule cytoskeleton organization"/>
    <property type="evidence" value="ECO:0007669"/>
    <property type="project" value="TreeGrafter"/>
</dbReference>
<dbReference type="EMBL" id="JACTNZ010000006">
    <property type="protein sequence ID" value="KAG5545284.1"/>
    <property type="molecule type" value="Genomic_DNA"/>
</dbReference>
<protein>
    <submittedName>
        <fullName evidence="1">Uncharacterized protein</fullName>
    </submittedName>
</protein>
<proteinExistence type="predicted"/>
<dbReference type="InterPro" id="IPR033162">
    <property type="entry name" value="TBCD"/>
</dbReference>
<evidence type="ECO:0000313" key="2">
    <source>
        <dbReference type="Proteomes" id="UP000823749"/>
    </source>
</evidence>
<dbReference type="PANTHER" id="PTHR12658:SF0">
    <property type="entry name" value="TUBULIN-SPECIFIC CHAPERONE D"/>
    <property type="match status" value="1"/>
</dbReference>
<dbReference type="InterPro" id="IPR016024">
    <property type="entry name" value="ARM-type_fold"/>
</dbReference>
<evidence type="ECO:0000313" key="1">
    <source>
        <dbReference type="EMBL" id="KAG5545284.1"/>
    </source>
</evidence>
<dbReference type="GO" id="GO:0048487">
    <property type="term" value="F:beta-tubulin binding"/>
    <property type="evidence" value="ECO:0007669"/>
    <property type="project" value="InterPro"/>
</dbReference>
<dbReference type="Proteomes" id="UP000823749">
    <property type="component" value="Chromosome 6"/>
</dbReference>
<organism evidence="1 2">
    <name type="scientific">Rhododendron griersonianum</name>
    <dbReference type="NCBI Taxonomy" id="479676"/>
    <lineage>
        <taxon>Eukaryota</taxon>
        <taxon>Viridiplantae</taxon>
        <taxon>Streptophyta</taxon>
        <taxon>Embryophyta</taxon>
        <taxon>Tracheophyta</taxon>
        <taxon>Spermatophyta</taxon>
        <taxon>Magnoliopsida</taxon>
        <taxon>eudicotyledons</taxon>
        <taxon>Gunneridae</taxon>
        <taxon>Pentapetalae</taxon>
        <taxon>asterids</taxon>
        <taxon>Ericales</taxon>
        <taxon>Ericaceae</taxon>
        <taxon>Ericoideae</taxon>
        <taxon>Rhodoreae</taxon>
        <taxon>Rhododendron</taxon>
    </lineage>
</organism>
<dbReference type="AlphaFoldDB" id="A0AAV6JYP3"/>
<dbReference type="Gene3D" id="1.25.10.10">
    <property type="entry name" value="Leucine-rich Repeat Variant"/>
    <property type="match status" value="1"/>
</dbReference>
<comment type="caution">
    <text evidence="1">The sequence shown here is derived from an EMBL/GenBank/DDBJ whole genome shotgun (WGS) entry which is preliminary data.</text>
</comment>
<reference evidence="1 2" key="1">
    <citation type="submission" date="2020-08" db="EMBL/GenBank/DDBJ databases">
        <title>Plant Genome Project.</title>
        <authorList>
            <person name="Zhang R.-G."/>
        </authorList>
    </citation>
    <scope>NUCLEOTIDE SEQUENCE [LARGE SCALE GENOMIC DNA]</scope>
    <source>
        <strain evidence="1">WSP0</strain>
        <tissue evidence="1">Leaf</tissue>
    </source>
</reference>
<name>A0AAV6JYP3_9ERIC</name>
<dbReference type="GO" id="GO:0007021">
    <property type="term" value="P:tubulin complex assembly"/>
    <property type="evidence" value="ECO:0007669"/>
    <property type="project" value="InterPro"/>
</dbReference>
<dbReference type="SUPFAM" id="SSF48371">
    <property type="entry name" value="ARM repeat"/>
    <property type="match status" value="1"/>
</dbReference>
<dbReference type="InterPro" id="IPR011989">
    <property type="entry name" value="ARM-like"/>
</dbReference>
<dbReference type="PANTHER" id="PTHR12658">
    <property type="entry name" value="BETA-TUBULIN COFACTOR D"/>
    <property type="match status" value="1"/>
</dbReference>
<sequence>MDHHRRMTTIDAAPSAPRLAGYGSCSLARKTYVHLPEKLTRSLLDTINENLRHPNSHIQNAAVEALKHFVPAYLLNSEDKIVNNFVSKYLEQLGDSHVVVRRGSALAIGVLPSKFLATRWKAFLATRWKAFLATRWKAIGEMEGREREEIVVGAPVVVVRHPWASGGGRSVVERGGSGGGTA</sequence>
<dbReference type="GO" id="GO:0005096">
    <property type="term" value="F:GTPase activator activity"/>
    <property type="evidence" value="ECO:0007669"/>
    <property type="project" value="InterPro"/>
</dbReference>
<dbReference type="GO" id="GO:0007023">
    <property type="term" value="P:post-chaperonin tubulin folding pathway"/>
    <property type="evidence" value="ECO:0007669"/>
    <property type="project" value="InterPro"/>
</dbReference>